<dbReference type="AlphaFoldDB" id="A0A4R1QTI1"/>
<dbReference type="SUPFAM" id="SSF52091">
    <property type="entry name" value="SpoIIaa-like"/>
    <property type="match status" value="1"/>
</dbReference>
<evidence type="ECO:0000256" key="3">
    <source>
        <dbReference type="ARBA" id="ARBA00022989"/>
    </source>
</evidence>
<feature type="transmembrane region" description="Helical" evidence="5">
    <location>
        <begin position="382"/>
        <end position="413"/>
    </location>
</feature>
<dbReference type="PROSITE" id="PS50801">
    <property type="entry name" value="STAS"/>
    <property type="match status" value="1"/>
</dbReference>
<gene>
    <name evidence="7" type="ORF">EDD77_11556</name>
</gene>
<proteinExistence type="predicted"/>
<dbReference type="Proteomes" id="UP000295184">
    <property type="component" value="Unassembled WGS sequence"/>
</dbReference>
<reference evidence="7 8" key="1">
    <citation type="submission" date="2019-03" db="EMBL/GenBank/DDBJ databases">
        <title>Genomic Encyclopedia of Type Strains, Phase IV (KMG-IV): sequencing the most valuable type-strain genomes for metagenomic binning, comparative biology and taxonomic classification.</title>
        <authorList>
            <person name="Goeker M."/>
        </authorList>
    </citation>
    <scope>NUCLEOTIDE SEQUENCE [LARGE SCALE GENOMIC DNA]</scope>
    <source>
        <strain evidence="7 8">DSM 100451</strain>
    </source>
</reference>
<dbReference type="GO" id="GO:0055085">
    <property type="term" value="P:transmembrane transport"/>
    <property type="evidence" value="ECO:0007669"/>
    <property type="project" value="InterPro"/>
</dbReference>
<evidence type="ECO:0000256" key="1">
    <source>
        <dbReference type="ARBA" id="ARBA00004141"/>
    </source>
</evidence>
<feature type="transmembrane region" description="Helical" evidence="5">
    <location>
        <begin position="295"/>
        <end position="316"/>
    </location>
</feature>
<keyword evidence="2 5" id="KW-0812">Transmembrane</keyword>
<feature type="transmembrane region" description="Helical" evidence="5">
    <location>
        <begin position="168"/>
        <end position="188"/>
    </location>
</feature>
<comment type="caution">
    <text evidence="7">The sequence shown here is derived from an EMBL/GenBank/DDBJ whole genome shotgun (WGS) entry which is preliminary data.</text>
</comment>
<dbReference type="InterPro" id="IPR001902">
    <property type="entry name" value="SLC26A/SulP_fam"/>
</dbReference>
<dbReference type="RefSeq" id="WP_058965375.1">
    <property type="nucleotide sequence ID" value="NZ_CABKVM010000018.1"/>
</dbReference>
<dbReference type="STRING" id="1650663.GCA_001486665_02347"/>
<keyword evidence="4 5" id="KW-0472">Membrane</keyword>
<dbReference type="GO" id="GO:0016020">
    <property type="term" value="C:membrane"/>
    <property type="evidence" value="ECO:0007669"/>
    <property type="project" value="UniProtKB-SubCell"/>
</dbReference>
<protein>
    <submittedName>
        <fullName evidence="7">SulP family sulfate permease</fullName>
    </submittedName>
</protein>
<evidence type="ECO:0000313" key="8">
    <source>
        <dbReference type="Proteomes" id="UP000295184"/>
    </source>
</evidence>
<feature type="transmembrane region" description="Helical" evidence="5">
    <location>
        <begin position="328"/>
        <end position="361"/>
    </location>
</feature>
<dbReference type="Pfam" id="PF01740">
    <property type="entry name" value="STAS"/>
    <property type="match status" value="1"/>
</dbReference>
<evidence type="ECO:0000256" key="5">
    <source>
        <dbReference type="SAM" id="Phobius"/>
    </source>
</evidence>
<evidence type="ECO:0000259" key="6">
    <source>
        <dbReference type="PROSITE" id="PS50801"/>
    </source>
</evidence>
<feature type="transmembrane region" description="Helical" evidence="5">
    <location>
        <begin position="20"/>
        <end position="41"/>
    </location>
</feature>
<accession>A0A4R1QTI1</accession>
<dbReference type="Gene3D" id="3.30.750.24">
    <property type="entry name" value="STAS domain"/>
    <property type="match status" value="1"/>
</dbReference>
<evidence type="ECO:0000313" key="7">
    <source>
        <dbReference type="EMBL" id="TCL55795.1"/>
    </source>
</evidence>
<feature type="transmembrane region" description="Helical" evidence="5">
    <location>
        <begin position="93"/>
        <end position="113"/>
    </location>
</feature>
<evidence type="ECO:0000256" key="2">
    <source>
        <dbReference type="ARBA" id="ARBA00022692"/>
    </source>
</evidence>
<dbReference type="InterPro" id="IPR036513">
    <property type="entry name" value="STAS_dom_sf"/>
</dbReference>
<feature type="transmembrane region" description="Helical" evidence="5">
    <location>
        <begin position="53"/>
        <end position="73"/>
    </location>
</feature>
<dbReference type="PANTHER" id="PTHR11814">
    <property type="entry name" value="SULFATE TRANSPORTER"/>
    <property type="match status" value="1"/>
</dbReference>
<keyword evidence="3 5" id="KW-1133">Transmembrane helix</keyword>
<feature type="transmembrane region" description="Helical" evidence="5">
    <location>
        <begin position="195"/>
        <end position="213"/>
    </location>
</feature>
<organism evidence="7 8">
    <name type="scientific">Allofournierella massiliensis</name>
    <dbReference type="NCBI Taxonomy" id="1650663"/>
    <lineage>
        <taxon>Bacteria</taxon>
        <taxon>Bacillati</taxon>
        <taxon>Bacillota</taxon>
        <taxon>Clostridia</taxon>
        <taxon>Eubacteriales</taxon>
        <taxon>Oscillospiraceae</taxon>
        <taxon>Allofournierella</taxon>
    </lineage>
</organism>
<dbReference type="InterPro" id="IPR002645">
    <property type="entry name" value="STAS_dom"/>
</dbReference>
<feature type="transmembrane region" description="Helical" evidence="5">
    <location>
        <begin position="120"/>
        <end position="141"/>
    </location>
</feature>
<dbReference type="InterPro" id="IPR011547">
    <property type="entry name" value="SLC26A/SulP_dom"/>
</dbReference>
<dbReference type="OrthoDB" id="9771198at2"/>
<feature type="domain" description="STAS" evidence="6">
    <location>
        <begin position="439"/>
        <end position="541"/>
    </location>
</feature>
<comment type="subcellular location">
    <subcellularLocation>
        <location evidence="1">Membrane</location>
        <topology evidence="1">Multi-pass membrane protein</topology>
    </subcellularLocation>
</comment>
<dbReference type="EMBL" id="SLUM01000015">
    <property type="protein sequence ID" value="TCL55795.1"/>
    <property type="molecule type" value="Genomic_DNA"/>
</dbReference>
<evidence type="ECO:0000256" key="4">
    <source>
        <dbReference type="ARBA" id="ARBA00023136"/>
    </source>
</evidence>
<dbReference type="Pfam" id="PF00916">
    <property type="entry name" value="Sulfate_transp"/>
    <property type="match status" value="1"/>
</dbReference>
<name>A0A4R1QTI1_9FIRM</name>
<dbReference type="CDD" id="cd07042">
    <property type="entry name" value="STAS_SulP_like_sulfate_transporter"/>
    <property type="match status" value="1"/>
</dbReference>
<feature type="transmembrane region" description="Helical" evidence="5">
    <location>
        <begin position="251"/>
        <end position="274"/>
    </location>
</feature>
<sequence length="553" mass="57721">MKTYLGDLRREFSGYNGAAFLADLMAGLTVAAVALPLALAFGVSSGADAASGMITAIVAGIVIGILGGASYQISGPTGAMAAILIGISAKYGVQGVLTAGLLTGVILLVAAVLRVGKLVSIIPVPVITGFTSGIAIVIALGQVDNFFGTVSEGENAIQKLLSYGRLGFAPNMQAVMFAVLAMAVMILWPKKLTKYLPGSLVAIIVAVVLNFVLNPVAESSAVAEVGAIPQKLMTADSLLLNGIDISTLPNLIAPAISIAALGMIESLLCGAAAGRMKGEPLNSTRELVAQGIGNIIIPILGGVPATAAIARTSVAIKSGGRTRMVSVIHSITLILSMFLLGGVMGRIPLASLAGVLMVTAWRMNDWPAIRELFRKRLKSASAQFLVTMVATVLFDLVIAILVGIVAAMLLFVLKSCDLKIAVSDVKRKNADGTDQIRTDVKVVYLTGPLFFGTQDQLTQAMVQLGEETHGVIFSVRGVPYIDESAISELEILLADLRGRGIRVMFSGVQPNVKHEMERTGFAAALGGENFAWDAIEAIETMEQLPLVDTPVQL</sequence>